<dbReference type="EMBL" id="KB743040">
    <property type="protein sequence ID" value="EOB01792.1"/>
    <property type="molecule type" value="Genomic_DNA"/>
</dbReference>
<dbReference type="Proteomes" id="UP000296049">
    <property type="component" value="Unassembled WGS sequence"/>
</dbReference>
<evidence type="ECO:0000313" key="2">
    <source>
        <dbReference type="Proteomes" id="UP000296049"/>
    </source>
</evidence>
<accession>R0JX08</accession>
<evidence type="ECO:0000313" key="1">
    <source>
        <dbReference type="EMBL" id="EOB01792.1"/>
    </source>
</evidence>
<name>R0JX08_ANAPL</name>
<sequence length="193" mass="21254">MTKGVTAKNFGVYSWPRGQTYNGLCQPEGATGVFAQTLHWQLTGCWPRRGKYPLVITPWADKHSASHLHPVCSSPRLPCWETGAGQEGWKTAAQEQMVNTMELSELSVEERMETCPSFALERTTALSDFRHCVIGRVTGFVVSANAKVKAALPSIWRHFLQGSGDYISAVIFVPNPARCDEIVVLISETSGLD</sequence>
<protein>
    <submittedName>
        <fullName evidence="1">Uncharacterized protein</fullName>
    </submittedName>
</protein>
<gene>
    <name evidence="1" type="ORF">Anapl_01522</name>
</gene>
<keyword evidence="2" id="KW-1185">Reference proteome</keyword>
<dbReference type="AlphaFoldDB" id="R0JX08"/>
<reference evidence="2" key="1">
    <citation type="journal article" date="2013" name="Nat. Genet.">
        <title>The duck genome and transcriptome provide insight into an avian influenza virus reservoir species.</title>
        <authorList>
            <person name="Huang Y."/>
            <person name="Li Y."/>
            <person name="Burt D.W."/>
            <person name="Chen H."/>
            <person name="Zhang Y."/>
            <person name="Qian W."/>
            <person name="Kim H."/>
            <person name="Gan S."/>
            <person name="Zhao Y."/>
            <person name="Li J."/>
            <person name="Yi K."/>
            <person name="Feng H."/>
            <person name="Zhu P."/>
            <person name="Li B."/>
            <person name="Liu Q."/>
            <person name="Fairley S."/>
            <person name="Magor K.E."/>
            <person name="Du Z."/>
            <person name="Hu X."/>
            <person name="Goodman L."/>
            <person name="Tafer H."/>
            <person name="Vignal A."/>
            <person name="Lee T."/>
            <person name="Kim K.W."/>
            <person name="Sheng Z."/>
            <person name="An Y."/>
            <person name="Searle S."/>
            <person name="Herrero J."/>
            <person name="Groenen M.A."/>
            <person name="Crooijmans R.P."/>
            <person name="Faraut T."/>
            <person name="Cai Q."/>
            <person name="Webster R.G."/>
            <person name="Aldridge J.R."/>
            <person name="Warren W.C."/>
            <person name="Bartschat S."/>
            <person name="Kehr S."/>
            <person name="Marz M."/>
            <person name="Stadler P.F."/>
            <person name="Smith J."/>
            <person name="Kraus R.H."/>
            <person name="Zhao Y."/>
            <person name="Ren L."/>
            <person name="Fei J."/>
            <person name="Morisson M."/>
            <person name="Kaiser P."/>
            <person name="Griffin D.K."/>
            <person name="Rao M."/>
            <person name="Pitel F."/>
            <person name="Wang J."/>
            <person name="Li N."/>
        </authorList>
    </citation>
    <scope>NUCLEOTIDE SEQUENCE [LARGE SCALE GENOMIC DNA]</scope>
</reference>
<organism evidence="1 2">
    <name type="scientific">Anas platyrhynchos</name>
    <name type="common">Mallard</name>
    <name type="synonym">Anas boschas</name>
    <dbReference type="NCBI Taxonomy" id="8839"/>
    <lineage>
        <taxon>Eukaryota</taxon>
        <taxon>Metazoa</taxon>
        <taxon>Chordata</taxon>
        <taxon>Craniata</taxon>
        <taxon>Vertebrata</taxon>
        <taxon>Euteleostomi</taxon>
        <taxon>Archelosauria</taxon>
        <taxon>Archosauria</taxon>
        <taxon>Dinosauria</taxon>
        <taxon>Saurischia</taxon>
        <taxon>Theropoda</taxon>
        <taxon>Coelurosauria</taxon>
        <taxon>Aves</taxon>
        <taxon>Neognathae</taxon>
        <taxon>Galloanserae</taxon>
        <taxon>Anseriformes</taxon>
        <taxon>Anatidae</taxon>
        <taxon>Anatinae</taxon>
        <taxon>Anas</taxon>
    </lineage>
</organism>
<proteinExistence type="predicted"/>